<dbReference type="Proteomes" id="UP000299102">
    <property type="component" value="Unassembled WGS sequence"/>
</dbReference>
<accession>A0A4C1XK01</accession>
<evidence type="ECO:0000313" key="3">
    <source>
        <dbReference type="Proteomes" id="UP000299102"/>
    </source>
</evidence>
<evidence type="ECO:0000256" key="1">
    <source>
        <dbReference type="SAM" id="MobiDB-lite"/>
    </source>
</evidence>
<keyword evidence="3" id="KW-1185">Reference proteome</keyword>
<feature type="compositionally biased region" description="Polar residues" evidence="1">
    <location>
        <begin position="1"/>
        <end position="20"/>
    </location>
</feature>
<proteinExistence type="predicted"/>
<comment type="caution">
    <text evidence="2">The sequence shown here is derived from an EMBL/GenBank/DDBJ whole genome shotgun (WGS) entry which is preliminary data.</text>
</comment>
<name>A0A4C1XK01_EUMVA</name>
<organism evidence="2 3">
    <name type="scientific">Eumeta variegata</name>
    <name type="common">Bagworm moth</name>
    <name type="synonym">Eumeta japonica</name>
    <dbReference type="NCBI Taxonomy" id="151549"/>
    <lineage>
        <taxon>Eukaryota</taxon>
        <taxon>Metazoa</taxon>
        <taxon>Ecdysozoa</taxon>
        <taxon>Arthropoda</taxon>
        <taxon>Hexapoda</taxon>
        <taxon>Insecta</taxon>
        <taxon>Pterygota</taxon>
        <taxon>Neoptera</taxon>
        <taxon>Endopterygota</taxon>
        <taxon>Lepidoptera</taxon>
        <taxon>Glossata</taxon>
        <taxon>Ditrysia</taxon>
        <taxon>Tineoidea</taxon>
        <taxon>Psychidae</taxon>
        <taxon>Oiketicinae</taxon>
        <taxon>Eumeta</taxon>
    </lineage>
</organism>
<dbReference type="EMBL" id="BGZK01000870">
    <property type="protein sequence ID" value="GBP63493.1"/>
    <property type="molecule type" value="Genomic_DNA"/>
</dbReference>
<sequence>MGRPCSTTPRSTLDQKNNVSEGPIRHKRQMKSHDKMELISKMSLAITVRGMDFAQFVLAAAAAGGCARRDSDLKTLRTLGQLFCELY</sequence>
<evidence type="ECO:0000313" key="2">
    <source>
        <dbReference type="EMBL" id="GBP63493.1"/>
    </source>
</evidence>
<reference evidence="2 3" key="1">
    <citation type="journal article" date="2019" name="Commun. Biol.">
        <title>The bagworm genome reveals a unique fibroin gene that provides high tensile strength.</title>
        <authorList>
            <person name="Kono N."/>
            <person name="Nakamura H."/>
            <person name="Ohtoshi R."/>
            <person name="Tomita M."/>
            <person name="Numata K."/>
            <person name="Arakawa K."/>
        </authorList>
    </citation>
    <scope>NUCLEOTIDE SEQUENCE [LARGE SCALE GENOMIC DNA]</scope>
</reference>
<dbReference type="AlphaFoldDB" id="A0A4C1XK01"/>
<gene>
    <name evidence="2" type="ORF">EVAR_49546_1</name>
</gene>
<feature type="region of interest" description="Disordered" evidence="1">
    <location>
        <begin position="1"/>
        <end position="33"/>
    </location>
</feature>
<protein>
    <submittedName>
        <fullName evidence="2">Uncharacterized protein</fullName>
    </submittedName>
</protein>